<dbReference type="InterPro" id="IPR002656">
    <property type="entry name" value="Acyl_transf_3_dom"/>
</dbReference>
<dbReference type="RefSeq" id="WP_350016997.1">
    <property type="nucleotide sequence ID" value="NZ_CP157948.1"/>
</dbReference>
<dbReference type="AlphaFoldDB" id="A0AAU7QPN9"/>
<feature type="transmembrane region" description="Helical" evidence="1">
    <location>
        <begin position="53"/>
        <end position="76"/>
    </location>
</feature>
<dbReference type="PANTHER" id="PTHR36927">
    <property type="entry name" value="BLR4337 PROTEIN"/>
    <property type="match status" value="1"/>
</dbReference>
<dbReference type="EMBL" id="CP157948">
    <property type="protein sequence ID" value="XBS91273.1"/>
    <property type="molecule type" value="Genomic_DNA"/>
</dbReference>
<feature type="transmembrane region" description="Helical" evidence="1">
    <location>
        <begin position="314"/>
        <end position="332"/>
    </location>
</feature>
<reference evidence="3" key="1">
    <citation type="submission" date="2024-06" db="EMBL/GenBank/DDBJ databases">
        <authorList>
            <person name="Sun Y."/>
        </authorList>
    </citation>
    <scope>NUCLEOTIDE SEQUENCE</scope>
    <source>
        <strain evidence="3">IGA1.0</strain>
    </source>
</reference>
<feature type="transmembrane region" description="Helical" evidence="1">
    <location>
        <begin position="149"/>
        <end position="169"/>
    </location>
</feature>
<organism evidence="3">
    <name type="scientific">Rhodanobacter sp. IGA1.0</name>
    <dbReference type="NCBI Taxonomy" id="3158582"/>
    <lineage>
        <taxon>Bacteria</taxon>
        <taxon>Pseudomonadati</taxon>
        <taxon>Pseudomonadota</taxon>
        <taxon>Gammaproteobacteria</taxon>
        <taxon>Lysobacterales</taxon>
        <taxon>Rhodanobacteraceae</taxon>
        <taxon>Rhodanobacter</taxon>
    </lineage>
</organism>
<proteinExistence type="predicted"/>
<feature type="transmembrane region" description="Helical" evidence="1">
    <location>
        <begin position="212"/>
        <end position="229"/>
    </location>
</feature>
<accession>A0AAU7QPN9</accession>
<keyword evidence="1" id="KW-0812">Transmembrane</keyword>
<feature type="transmembrane region" description="Helical" evidence="1">
    <location>
        <begin position="181"/>
        <end position="200"/>
    </location>
</feature>
<keyword evidence="1" id="KW-0472">Membrane</keyword>
<dbReference type="GO" id="GO:0016747">
    <property type="term" value="F:acyltransferase activity, transferring groups other than amino-acyl groups"/>
    <property type="evidence" value="ECO:0007669"/>
    <property type="project" value="InterPro"/>
</dbReference>
<keyword evidence="3" id="KW-0808">Transferase</keyword>
<dbReference type="Pfam" id="PF01757">
    <property type="entry name" value="Acyl_transf_3"/>
    <property type="match status" value="1"/>
</dbReference>
<evidence type="ECO:0000313" key="3">
    <source>
        <dbReference type="EMBL" id="XBS91273.1"/>
    </source>
</evidence>
<sequence length="383" mass="42867">MHDTVRFHYMDNLRALAMLAGVVFHAALAYSPLLHPYFPTADRAQSPAIDLVIWWLHLFRMPLFFVVAGFFAAMLLNKRGMAGLFLNRLRRIGLPLVIFCPLVIAAMSYSTLHAAAYVRNPSPVLLMIRQFSQMANPPALPPGTGHLWFLYYLLFFYVLTWVARSLVPGKPGNFVRGLKPAWQLVLFPMLLAPALASVSAPHPAPESLFPQFWAFGFYGPFFVFGYLLSGHEALIDRFRRFAPWLLLASVALYGAFLYLLRRHVPTAADPSASVPIALIEACISVWMTCVCLVAGRSLLNRSNRLLRYLSDASYWVYIVHLPILFVIQYRLMDMAWGWGAKFTVSVVATFAVCLLSYHLLVRKTVVGRLLGARMPVAGSAAGA</sequence>
<keyword evidence="1" id="KW-1133">Transmembrane helix</keyword>
<evidence type="ECO:0000256" key="1">
    <source>
        <dbReference type="SAM" id="Phobius"/>
    </source>
</evidence>
<dbReference type="PANTHER" id="PTHR36927:SF1">
    <property type="entry name" value="MDO-LIKE PROTEIN"/>
    <property type="match status" value="1"/>
</dbReference>
<feature type="transmembrane region" description="Helical" evidence="1">
    <location>
        <begin position="96"/>
        <end position="118"/>
    </location>
</feature>
<feature type="transmembrane region" description="Helical" evidence="1">
    <location>
        <begin position="241"/>
        <end position="260"/>
    </location>
</feature>
<keyword evidence="3" id="KW-0012">Acyltransferase</keyword>
<feature type="transmembrane region" description="Helical" evidence="1">
    <location>
        <begin position="272"/>
        <end position="294"/>
    </location>
</feature>
<feature type="domain" description="Acyltransferase 3" evidence="2">
    <location>
        <begin position="8"/>
        <end position="357"/>
    </location>
</feature>
<name>A0AAU7QPN9_9GAMM</name>
<evidence type="ECO:0000259" key="2">
    <source>
        <dbReference type="Pfam" id="PF01757"/>
    </source>
</evidence>
<feature type="transmembrane region" description="Helical" evidence="1">
    <location>
        <begin position="338"/>
        <end position="360"/>
    </location>
</feature>
<feature type="transmembrane region" description="Helical" evidence="1">
    <location>
        <begin position="12"/>
        <end position="33"/>
    </location>
</feature>
<gene>
    <name evidence="3" type="ORF">ABNK63_06450</name>
</gene>
<protein>
    <submittedName>
        <fullName evidence="3">Acyltransferase family protein</fullName>
    </submittedName>
</protein>
<dbReference type="InterPro" id="IPR050623">
    <property type="entry name" value="Glucan_succinyl_AcylTrfase"/>
</dbReference>